<gene>
    <name evidence="1" type="ORF">FA95DRAFT_1606546</name>
</gene>
<dbReference type="EMBL" id="MU275915">
    <property type="protein sequence ID" value="KAI0046899.1"/>
    <property type="molecule type" value="Genomic_DNA"/>
</dbReference>
<sequence length="552" mass="57998">MLLLKSVWLLASAAPALSALYYDPTELPSTIYDYVVVGAGVGGGVVASRLAEHGDKRVLLIEAGPDNQGLENVAVPFLCTTLSPDTAIDWNYTTVPQAGLSGRTIEYPRGRLLGGSSSINFLVWSRGARDDYDRLAEVSGDAGWSWSAVEPIFKKIERLTPPADGHNTSGEELPSVHGRSGPLGISVGNAFPTDALVRATTRELPEFPFNVDMNSGNTLGIGRIQTSVSNGSRSSSATAYIHPALAVPHSTLDVLVNAQVTKLMQTGKEGGVPVFRGVQFATSEDAPVHTVTATHEVILATGAVSTPQLLLLSGIGNASSLRTHGILPIVDLPDVGQHLQDHPVLRNVFTVNSSVPTNDDLVRNASQLAASLAEWEADRKGPYASTSAEQVGWLRVSDDVLRDVGDVSAGPGAPHFELILVDGYSGVTTATGRYFTIRTAVVSPSSRGSVTLASSAPFALPIVDPNFLSTPADIIIMREAVKAVLRFTSSPAFAAPPFPYILGPLGALANVTTDVEIDAYARDGSTTLWHPTGTARMAAAGAKEGVVGPDLR</sequence>
<evidence type="ECO:0000313" key="2">
    <source>
        <dbReference type="Proteomes" id="UP000814033"/>
    </source>
</evidence>
<reference evidence="1" key="2">
    <citation type="journal article" date="2022" name="New Phytol.">
        <title>Evolutionary transition to the ectomycorrhizal habit in the genomes of a hyperdiverse lineage of mushroom-forming fungi.</title>
        <authorList>
            <person name="Looney B."/>
            <person name="Miyauchi S."/>
            <person name="Morin E."/>
            <person name="Drula E."/>
            <person name="Courty P.E."/>
            <person name="Kohler A."/>
            <person name="Kuo A."/>
            <person name="LaButti K."/>
            <person name="Pangilinan J."/>
            <person name="Lipzen A."/>
            <person name="Riley R."/>
            <person name="Andreopoulos W."/>
            <person name="He G."/>
            <person name="Johnson J."/>
            <person name="Nolan M."/>
            <person name="Tritt A."/>
            <person name="Barry K.W."/>
            <person name="Grigoriev I.V."/>
            <person name="Nagy L.G."/>
            <person name="Hibbett D."/>
            <person name="Henrissat B."/>
            <person name="Matheny P.B."/>
            <person name="Labbe J."/>
            <person name="Martin F.M."/>
        </authorList>
    </citation>
    <scope>NUCLEOTIDE SEQUENCE</scope>
    <source>
        <strain evidence="1">FP105234-sp</strain>
    </source>
</reference>
<reference evidence="1" key="1">
    <citation type="submission" date="2021-02" db="EMBL/GenBank/DDBJ databases">
        <authorList>
            <consortium name="DOE Joint Genome Institute"/>
            <person name="Ahrendt S."/>
            <person name="Looney B.P."/>
            <person name="Miyauchi S."/>
            <person name="Morin E."/>
            <person name="Drula E."/>
            <person name="Courty P.E."/>
            <person name="Chicoki N."/>
            <person name="Fauchery L."/>
            <person name="Kohler A."/>
            <person name="Kuo A."/>
            <person name="Labutti K."/>
            <person name="Pangilinan J."/>
            <person name="Lipzen A."/>
            <person name="Riley R."/>
            <person name="Andreopoulos W."/>
            <person name="He G."/>
            <person name="Johnson J."/>
            <person name="Barry K.W."/>
            <person name="Grigoriev I.V."/>
            <person name="Nagy L."/>
            <person name="Hibbett D."/>
            <person name="Henrissat B."/>
            <person name="Matheny P.B."/>
            <person name="Labbe J."/>
            <person name="Martin F."/>
        </authorList>
    </citation>
    <scope>NUCLEOTIDE SEQUENCE</scope>
    <source>
        <strain evidence="1">FP105234-sp</strain>
    </source>
</reference>
<keyword evidence="2" id="KW-1185">Reference proteome</keyword>
<dbReference type="Proteomes" id="UP000814033">
    <property type="component" value="Unassembled WGS sequence"/>
</dbReference>
<name>A0ACB8RRJ7_9AGAM</name>
<evidence type="ECO:0000313" key="1">
    <source>
        <dbReference type="EMBL" id="KAI0046899.1"/>
    </source>
</evidence>
<accession>A0ACB8RRJ7</accession>
<proteinExistence type="predicted"/>
<protein>
    <submittedName>
        <fullName evidence="1">GMC oxidoreductase</fullName>
    </submittedName>
</protein>
<organism evidence="1 2">
    <name type="scientific">Auriscalpium vulgare</name>
    <dbReference type="NCBI Taxonomy" id="40419"/>
    <lineage>
        <taxon>Eukaryota</taxon>
        <taxon>Fungi</taxon>
        <taxon>Dikarya</taxon>
        <taxon>Basidiomycota</taxon>
        <taxon>Agaricomycotina</taxon>
        <taxon>Agaricomycetes</taxon>
        <taxon>Russulales</taxon>
        <taxon>Auriscalpiaceae</taxon>
        <taxon>Auriscalpium</taxon>
    </lineage>
</organism>
<comment type="caution">
    <text evidence="1">The sequence shown here is derived from an EMBL/GenBank/DDBJ whole genome shotgun (WGS) entry which is preliminary data.</text>
</comment>
<feature type="non-terminal residue" evidence="1">
    <location>
        <position position="552"/>
    </location>
</feature>